<keyword evidence="1" id="KW-0732">Signal</keyword>
<dbReference type="InterPro" id="IPR032466">
    <property type="entry name" value="Metal_Hydrolase"/>
</dbReference>
<dbReference type="AlphaFoldDB" id="A0A9J9HFR2"/>
<feature type="domain" description="Amidohydrolase-related" evidence="2">
    <location>
        <begin position="95"/>
        <end position="444"/>
    </location>
</feature>
<dbReference type="InterPro" id="IPR057744">
    <property type="entry name" value="OTAase-like"/>
</dbReference>
<dbReference type="Gene3D" id="2.30.40.10">
    <property type="entry name" value="Urease, subunit C, domain 1"/>
    <property type="match status" value="1"/>
</dbReference>
<name>A0A9J9HFR2_RHIWR</name>
<protein>
    <submittedName>
        <fullName evidence="3">Amidohydrolase</fullName>
    </submittedName>
</protein>
<evidence type="ECO:0000259" key="2">
    <source>
        <dbReference type="Pfam" id="PF01979"/>
    </source>
</evidence>
<feature type="signal peptide" evidence="1">
    <location>
        <begin position="1"/>
        <end position="27"/>
    </location>
</feature>
<dbReference type="Proteomes" id="UP000001989">
    <property type="component" value="Chromosome"/>
</dbReference>
<organism evidence="3 4">
    <name type="scientific">Rhizorhabdus wittichii (strain DSM 6014 / CCUG 31198 / JCM 15750 / NBRC 105917 / EY 4224 / RW1)</name>
    <name type="common">Sphingomonas wittichii</name>
    <dbReference type="NCBI Taxonomy" id="392499"/>
    <lineage>
        <taxon>Bacteria</taxon>
        <taxon>Pseudomonadati</taxon>
        <taxon>Pseudomonadota</taxon>
        <taxon>Alphaproteobacteria</taxon>
        <taxon>Sphingomonadales</taxon>
        <taxon>Sphingomonadaceae</taxon>
        <taxon>Rhizorhabdus</taxon>
    </lineage>
</organism>
<dbReference type="GO" id="GO:0016810">
    <property type="term" value="F:hydrolase activity, acting on carbon-nitrogen (but not peptide) bonds"/>
    <property type="evidence" value="ECO:0007669"/>
    <property type="project" value="InterPro"/>
</dbReference>
<dbReference type="PANTHER" id="PTHR43135">
    <property type="entry name" value="ALPHA-D-RIBOSE 1-METHYLPHOSPHONATE 5-TRIPHOSPHATE DIPHOSPHATASE"/>
    <property type="match status" value="1"/>
</dbReference>
<dbReference type="InterPro" id="IPR011059">
    <property type="entry name" value="Metal-dep_hydrolase_composite"/>
</dbReference>
<sequence length="470" mass="50657">MKTCRHLLSATILAAAVLVGGAAPAIAQQADASAEQALPTVVIHAGKLLATPGKPPLEKQTILVRGNRIVEIRPGFVDPTTIGGDARLVDLSDKFVLPGMMDVHMHLSGLQDMDLTMQSVTIPDTEVVLHSARQMRRMLERGFTTVRDVGNNGNGFSLRRAIDKGQIPGPRLYLSGDIIARTSGHGADPVVLPEVAHAIHQGENGCDGVESCRRRVRMEVGYGADLIKIVTSGGARDDTGEADSPAQFTAEELDAIFEAARQLKRPVAAHAHSIAGINEALKRGAHTIEHGAYYDKESVRLFKEKGAILVPTASVADYGMRMMQSFRNRMTPEDWKRAMQTSEWMRGTPGRAWRDGIKLATGTDMGVSARETSLLELKLFVASGVPTNETIKAATMNGAEAIGVQDKLGQIRPDFLADIIAVSGDPIADIDALEKVRFVMKDGVVYRAEPSQIASLKDLFFPAKDGELAE</sequence>
<dbReference type="EMBL" id="CP000699">
    <property type="protein sequence ID" value="ABQ70644.1"/>
    <property type="molecule type" value="Genomic_DNA"/>
</dbReference>
<dbReference type="KEGG" id="swi:Swit_4304"/>
<dbReference type="Gene3D" id="3.20.20.140">
    <property type="entry name" value="Metal-dependent hydrolases"/>
    <property type="match status" value="1"/>
</dbReference>
<gene>
    <name evidence="3" type="ordered locus">Swit_4304</name>
</gene>
<reference evidence="3 4" key="1">
    <citation type="journal article" date="2010" name="J. Bacteriol.">
        <title>Genome sequence of the dioxin-mineralizing bacterium Sphingomonas wittichii RW1.</title>
        <authorList>
            <person name="Miller T.R."/>
            <person name="Delcher A.L."/>
            <person name="Salzberg S.L."/>
            <person name="Saunders E."/>
            <person name="Detter J.C."/>
            <person name="Halden R.U."/>
        </authorList>
    </citation>
    <scope>NUCLEOTIDE SEQUENCE [LARGE SCALE GENOMIC DNA]</scope>
    <source>
        <strain evidence="4">DSM 6014 / CCUG 31198 / JCM 15750 / NBRC 105917 / EY 4224 / RW1</strain>
    </source>
</reference>
<keyword evidence="4" id="KW-1185">Reference proteome</keyword>
<evidence type="ECO:0000256" key="1">
    <source>
        <dbReference type="SAM" id="SignalP"/>
    </source>
</evidence>
<dbReference type="InterPro" id="IPR006680">
    <property type="entry name" value="Amidohydro-rel"/>
</dbReference>
<dbReference type="OrthoDB" id="9782972at2"/>
<dbReference type="SUPFAM" id="SSF51338">
    <property type="entry name" value="Composite domain of metallo-dependent hydrolases"/>
    <property type="match status" value="2"/>
</dbReference>
<dbReference type="CDD" id="cd01299">
    <property type="entry name" value="Met_dep_hydrolase_A"/>
    <property type="match status" value="1"/>
</dbReference>
<proteinExistence type="predicted"/>
<dbReference type="Pfam" id="PF01979">
    <property type="entry name" value="Amidohydro_1"/>
    <property type="match status" value="1"/>
</dbReference>
<evidence type="ECO:0000313" key="4">
    <source>
        <dbReference type="Proteomes" id="UP000001989"/>
    </source>
</evidence>
<dbReference type="InterPro" id="IPR051781">
    <property type="entry name" value="Metallo-dep_Hydrolase"/>
</dbReference>
<accession>A0A9J9HFR2</accession>
<dbReference type="SUPFAM" id="SSF51556">
    <property type="entry name" value="Metallo-dependent hydrolases"/>
    <property type="match status" value="1"/>
</dbReference>
<dbReference type="PANTHER" id="PTHR43135:SF3">
    <property type="entry name" value="ALPHA-D-RIBOSE 1-METHYLPHOSPHONATE 5-TRIPHOSPHATE DIPHOSPHATASE"/>
    <property type="match status" value="1"/>
</dbReference>
<feature type="chain" id="PRO_5039914550" evidence="1">
    <location>
        <begin position="28"/>
        <end position="470"/>
    </location>
</feature>
<evidence type="ECO:0000313" key="3">
    <source>
        <dbReference type="EMBL" id="ABQ70644.1"/>
    </source>
</evidence>